<dbReference type="Gene3D" id="2.60.40.10">
    <property type="entry name" value="Immunoglobulins"/>
    <property type="match status" value="2"/>
</dbReference>
<dbReference type="Pfam" id="PF07691">
    <property type="entry name" value="PA14"/>
    <property type="match status" value="1"/>
</dbReference>
<dbReference type="GO" id="GO:0005576">
    <property type="term" value="C:extracellular region"/>
    <property type="evidence" value="ECO:0007669"/>
    <property type="project" value="UniProtKB-SubCell"/>
</dbReference>
<evidence type="ECO:0000313" key="7">
    <source>
        <dbReference type="Proteomes" id="UP000094764"/>
    </source>
</evidence>
<evidence type="ECO:0000313" key="6">
    <source>
        <dbReference type="EMBL" id="OEG17243.1"/>
    </source>
</evidence>
<dbReference type="SMART" id="SM00635">
    <property type="entry name" value="BID_2"/>
    <property type="match status" value="8"/>
</dbReference>
<dbReference type="SUPFAM" id="SSF117074">
    <property type="entry name" value="Hypothetical protein PA1324"/>
    <property type="match status" value="2"/>
</dbReference>
<dbReference type="STRING" id="903983.BCR23_04370"/>
<dbReference type="Pfam" id="PF17210">
    <property type="entry name" value="SdrD_B"/>
    <property type="match status" value="2"/>
</dbReference>
<gene>
    <name evidence="6" type="ORF">BCR23_04370</name>
</gene>
<evidence type="ECO:0000256" key="3">
    <source>
        <dbReference type="ARBA" id="ARBA00022525"/>
    </source>
</evidence>
<keyword evidence="4" id="KW-0732">Signal</keyword>
<dbReference type="PROSITE" id="PS51820">
    <property type="entry name" value="PA14"/>
    <property type="match status" value="1"/>
</dbReference>
<name>A0A1E5GX46_9ENTE</name>
<protein>
    <recommendedName>
        <fullName evidence="5">PA14 domain-containing protein</fullName>
    </recommendedName>
</protein>
<dbReference type="InterPro" id="IPR003343">
    <property type="entry name" value="Big_2"/>
</dbReference>
<dbReference type="SMART" id="SM00758">
    <property type="entry name" value="PA14"/>
    <property type="match status" value="1"/>
</dbReference>
<dbReference type="RefSeq" id="WP_069634564.1">
    <property type="nucleotide sequence ID" value="NZ_MIKB01000012.1"/>
</dbReference>
<dbReference type="Gene3D" id="2.60.40.1080">
    <property type="match status" value="8"/>
</dbReference>
<reference evidence="7" key="1">
    <citation type="submission" date="2016-09" db="EMBL/GenBank/DDBJ databases">
        <authorList>
            <person name="Gulvik C.A."/>
        </authorList>
    </citation>
    <scope>NUCLEOTIDE SEQUENCE [LARGE SCALE GENOMIC DNA]</scope>
    <source>
        <strain evidence="7">LMG 26306</strain>
    </source>
</reference>
<comment type="caution">
    <text evidence="6">The sequence shown here is derived from an EMBL/GenBank/DDBJ whole genome shotgun (WGS) entry which is preliminary data.</text>
</comment>
<dbReference type="InterPro" id="IPR033764">
    <property type="entry name" value="Sdr_B"/>
</dbReference>
<dbReference type="InterPro" id="IPR011658">
    <property type="entry name" value="PA14_dom"/>
</dbReference>
<dbReference type="AlphaFoldDB" id="A0A1E5GX46"/>
<accession>A0A1E5GX46</accession>
<dbReference type="PANTHER" id="PTHR36108:SF13">
    <property type="entry name" value="COLOSSIN-B-RELATED"/>
    <property type="match status" value="1"/>
</dbReference>
<organism evidence="6 7">
    <name type="scientific">Enterococcus quebecensis</name>
    <dbReference type="NCBI Taxonomy" id="903983"/>
    <lineage>
        <taxon>Bacteria</taxon>
        <taxon>Bacillati</taxon>
        <taxon>Bacillota</taxon>
        <taxon>Bacilli</taxon>
        <taxon>Lactobacillales</taxon>
        <taxon>Enterococcaceae</taxon>
        <taxon>Enterococcus</taxon>
    </lineage>
</organism>
<keyword evidence="3" id="KW-0964">Secreted</keyword>
<dbReference type="SUPFAM" id="SSF56988">
    <property type="entry name" value="Anthrax protective antigen"/>
    <property type="match status" value="1"/>
</dbReference>
<evidence type="ECO:0000256" key="1">
    <source>
        <dbReference type="ARBA" id="ARBA00004613"/>
    </source>
</evidence>
<dbReference type="EMBL" id="MIKB01000012">
    <property type="protein sequence ID" value="OEG17243.1"/>
    <property type="molecule type" value="Genomic_DNA"/>
</dbReference>
<evidence type="ECO:0000259" key="5">
    <source>
        <dbReference type="PROSITE" id="PS51820"/>
    </source>
</evidence>
<keyword evidence="7" id="KW-1185">Reference proteome</keyword>
<evidence type="ECO:0000256" key="4">
    <source>
        <dbReference type="ARBA" id="ARBA00022729"/>
    </source>
</evidence>
<dbReference type="OrthoDB" id="2177315at2"/>
<dbReference type="InterPro" id="IPR037524">
    <property type="entry name" value="PA14/GLEYA"/>
</dbReference>
<sequence length="1075" mass="116129">MKKYKIINIILVVVTVLSILTSGVPAMAQGKVNRAAGTATISAILFEDLNSDGKQDPNESGIEGITMRLLDDSGTEIKKTVTDKAGRYTFDELASGMYQLKIDYPLGYVKVTSGPLPFSSEGFSSHFDLDDDETYTGGWIGFNSTDPSITGTVFNDENKSGIKDTSEKGIAGIDLGLYLIGSSTLVQTTKSDANGNYSFTKITPDKSYEVKALSIPSKYEVIENNNFDKNGKSIQFDLKTQDKKTNVNLALYENIPVTDISVEPKELIQFVGDTGKLKVTITPNNATDKEVTYASLDPSVMTVDQDGNWEAKAVGNTIITVTTKNGKTAYVRVTVKEILADGISVEPKILDQYVGDTGKLKVTITPDNTTNKNVSYMSVDPSILTIDQEGNWVAKSPGNTMVLVTTSNGKMAVVQVIVREKPVLPDKIVVEPKVLDQFVGDTGKLKVTYQPSNTNVKDATFTSVNPEIMTVDQEGNWEAKSPGVTVIIVLTSNNKMATVSVTVREKDIPVEKVKVEPSILDQYVGDTGTLNVTITPANATNKNVTFTSANPEIMTVDASGNWVAKAVGRTEITVTASNGVTGTVQVIVREREIPVEDIKVEPSILDQYVGDTGTLNVTITPANATNKNVTFSSLNPEIMTVDASGNWVAKAVGSTTIIVTTSSGKTAVVQVTVREREVPVTSIKVEPSVLDQYVGDKGTLKVTITPNNATNKNVTFTSANPEIMTVDASGNWVAKAVGRTEITVTASNGVTGTVQVIVREREIPVEDIKVEPSILDQYVGDTGTLNVTITPANATNKNVTFSSLNPEIMTVDASGNWVAKAVGTTTIIVTTSNGKNALVQVTVREREVPVTSIKVEPSVLDQYVGDKGTLKVTITPDNATNKNVTFTSANPEIMTVDALGNWEAKAVGKTKITVTASNGMTAIVEVTVRKREGVGVTFYDFPKYLGYFIEKGTGTAKNFDDDYNSVPPHPDLGPDYYKVKKVGYVTVKDTGLYTFSIEVDDNGAVYLDDEKIIDRDNITGGTLSNFRYLRAGQTIRITTEHFNKEAPVSYFHLRWQTPSNPYSPKAIPDSEITME</sequence>
<dbReference type="PANTHER" id="PTHR36108">
    <property type="entry name" value="COLOSSIN-B-RELATED"/>
    <property type="match status" value="1"/>
</dbReference>
<proteinExistence type="inferred from homology"/>
<dbReference type="Proteomes" id="UP000094764">
    <property type="component" value="Unassembled WGS sequence"/>
</dbReference>
<evidence type="ECO:0000256" key="2">
    <source>
        <dbReference type="ARBA" id="ARBA00007257"/>
    </source>
</evidence>
<comment type="similarity">
    <text evidence="2">Belongs to the serine-aspartate repeat-containing protein (SDr) family.</text>
</comment>
<dbReference type="SUPFAM" id="SSF49373">
    <property type="entry name" value="Invasin/intimin cell-adhesion fragments"/>
    <property type="match status" value="8"/>
</dbReference>
<dbReference type="Pfam" id="PF02368">
    <property type="entry name" value="Big_2"/>
    <property type="match status" value="8"/>
</dbReference>
<feature type="domain" description="PA14" evidence="5">
    <location>
        <begin position="929"/>
        <end position="1071"/>
    </location>
</feature>
<dbReference type="Gene3D" id="3.90.182.10">
    <property type="entry name" value="Toxin - Anthrax Protective Antigen,domain 1"/>
    <property type="match status" value="1"/>
</dbReference>
<comment type="subcellular location">
    <subcellularLocation>
        <location evidence="1">Secreted</location>
    </subcellularLocation>
</comment>
<dbReference type="InterPro" id="IPR008964">
    <property type="entry name" value="Invasin/intimin_cell_adhesion"/>
</dbReference>
<dbReference type="InterPro" id="IPR013783">
    <property type="entry name" value="Ig-like_fold"/>
</dbReference>